<comment type="caution">
    <text evidence="2">The sequence shown here is derived from an EMBL/GenBank/DDBJ whole genome shotgun (WGS) entry which is preliminary data.</text>
</comment>
<dbReference type="RefSeq" id="WP_236332031.1">
    <property type="nucleotide sequence ID" value="NZ_JAKIJS010000001.1"/>
</dbReference>
<proteinExistence type="predicted"/>
<evidence type="ECO:0000313" key="3">
    <source>
        <dbReference type="Proteomes" id="UP001649381"/>
    </source>
</evidence>
<dbReference type="Proteomes" id="UP001649381">
    <property type="component" value="Unassembled WGS sequence"/>
</dbReference>
<accession>A0ABS9GVR2</accession>
<keyword evidence="3" id="KW-1185">Reference proteome</keyword>
<organism evidence="2 3">
    <name type="scientific">Pseudalkalibacillus berkeleyi</name>
    <dbReference type="NCBI Taxonomy" id="1069813"/>
    <lineage>
        <taxon>Bacteria</taxon>
        <taxon>Bacillati</taxon>
        <taxon>Bacillota</taxon>
        <taxon>Bacilli</taxon>
        <taxon>Bacillales</taxon>
        <taxon>Fictibacillaceae</taxon>
        <taxon>Pseudalkalibacillus</taxon>
    </lineage>
</organism>
<reference evidence="2 3" key="1">
    <citation type="submission" date="2022-01" db="EMBL/GenBank/DDBJ databases">
        <title>Alkalihalobacillus sp. EGI L200015, a novel bacterium isolated from a salt lake sediment.</title>
        <authorList>
            <person name="Gao L."/>
            <person name="Fang B.-Z."/>
            <person name="Li W.-J."/>
        </authorList>
    </citation>
    <scope>NUCLEOTIDE SEQUENCE [LARGE SCALE GENOMIC DNA]</scope>
    <source>
        <strain evidence="2 3">KCTC 12718</strain>
    </source>
</reference>
<feature type="domain" description="Glycosyltransferase 2-like" evidence="1">
    <location>
        <begin position="8"/>
        <end position="122"/>
    </location>
</feature>
<dbReference type="PANTHER" id="PTHR43685">
    <property type="entry name" value="GLYCOSYLTRANSFERASE"/>
    <property type="match status" value="1"/>
</dbReference>
<dbReference type="Gene3D" id="3.90.550.10">
    <property type="entry name" value="Spore Coat Polysaccharide Biosynthesis Protein SpsA, Chain A"/>
    <property type="match status" value="1"/>
</dbReference>
<sequence>MKYEKEITVIIPTYNKYPQNLLTLYSLTHQTFDLTKVEVIMVDDGSTDETESITKLHNFPFEFNYMKCRTNIGRPAARNKGLKMAKGKVIIFLDAEILVRPDFLTIHHQYHAETTNLVVSGIMFLKRLYSVLFPDFSEEQLEECMRLMIRNRTLYKKLESFNTQPHILPLIEKSDIENDSFQKLSLPSKVEVFYKEIIVKNYGYGLSNYQIPWQLFGTGHVSVSKKALDEVGLFEVYPGYGWDDCEMGYRLYKNGATYLTDRRLISYHQEHPIAPTIKNESKQNYYLFQEKYKEVDQMIISLTFLPVPFNLHQTNQILVNYKRLCKEHPKSFPIMKKYFQSMLRKIGFLASKSMNITNLKPTPTNMTELHQLELEKERLKELNIYMTFLQCFKRLENL</sequence>
<dbReference type="InterPro" id="IPR050834">
    <property type="entry name" value="Glycosyltransf_2"/>
</dbReference>
<dbReference type="InterPro" id="IPR001173">
    <property type="entry name" value="Glyco_trans_2-like"/>
</dbReference>
<dbReference type="EMBL" id="JAKIJS010000001">
    <property type="protein sequence ID" value="MCF6136894.1"/>
    <property type="molecule type" value="Genomic_DNA"/>
</dbReference>
<protein>
    <submittedName>
        <fullName evidence="2">Glycosyltransferase family 2 protein</fullName>
    </submittedName>
</protein>
<evidence type="ECO:0000313" key="2">
    <source>
        <dbReference type="EMBL" id="MCF6136894.1"/>
    </source>
</evidence>
<dbReference type="Pfam" id="PF00535">
    <property type="entry name" value="Glycos_transf_2"/>
    <property type="match status" value="1"/>
</dbReference>
<evidence type="ECO:0000259" key="1">
    <source>
        <dbReference type="Pfam" id="PF00535"/>
    </source>
</evidence>
<dbReference type="PANTHER" id="PTHR43685:SF2">
    <property type="entry name" value="GLYCOSYLTRANSFERASE 2-LIKE DOMAIN-CONTAINING PROTEIN"/>
    <property type="match status" value="1"/>
</dbReference>
<dbReference type="CDD" id="cd00761">
    <property type="entry name" value="Glyco_tranf_GTA_type"/>
    <property type="match status" value="1"/>
</dbReference>
<name>A0ABS9GVR2_9BACL</name>
<dbReference type="InterPro" id="IPR029044">
    <property type="entry name" value="Nucleotide-diphossugar_trans"/>
</dbReference>
<gene>
    <name evidence="2" type="ORF">L2716_04065</name>
</gene>
<dbReference type="SUPFAM" id="SSF53448">
    <property type="entry name" value="Nucleotide-diphospho-sugar transferases"/>
    <property type="match status" value="1"/>
</dbReference>